<name>A0A1H9NTH4_9BACT</name>
<evidence type="ECO:0000256" key="3">
    <source>
        <dbReference type="ARBA" id="ARBA00022729"/>
    </source>
</evidence>
<keyword evidence="7" id="KW-1185">Reference proteome</keyword>
<evidence type="ECO:0000313" key="7">
    <source>
        <dbReference type="Proteomes" id="UP000199021"/>
    </source>
</evidence>
<dbReference type="STRING" id="478744.SAMN05444359_13926"/>
<dbReference type="SUPFAM" id="SSF117074">
    <property type="entry name" value="Hypothetical protein PA1324"/>
    <property type="match status" value="1"/>
</dbReference>
<evidence type="ECO:0000256" key="1">
    <source>
        <dbReference type="ARBA" id="ARBA00004613"/>
    </source>
</evidence>
<evidence type="ECO:0000313" key="6">
    <source>
        <dbReference type="EMBL" id="SER38965.1"/>
    </source>
</evidence>
<comment type="subcellular location">
    <subcellularLocation>
        <location evidence="1">Secreted</location>
    </subcellularLocation>
</comment>
<dbReference type="InterPro" id="IPR000601">
    <property type="entry name" value="PKD_dom"/>
</dbReference>
<dbReference type="NCBIfam" id="TIGR04183">
    <property type="entry name" value="Por_Secre_tail"/>
    <property type="match status" value="1"/>
</dbReference>
<dbReference type="Gene3D" id="2.60.40.10">
    <property type="entry name" value="Immunoglobulins"/>
    <property type="match status" value="2"/>
</dbReference>
<evidence type="ECO:0000259" key="5">
    <source>
        <dbReference type="PROSITE" id="PS50093"/>
    </source>
</evidence>
<dbReference type="Pfam" id="PF17210">
    <property type="entry name" value="SdrD_B"/>
    <property type="match status" value="1"/>
</dbReference>
<organism evidence="6 7">
    <name type="scientific">Neolewinella agarilytica</name>
    <dbReference type="NCBI Taxonomy" id="478744"/>
    <lineage>
        <taxon>Bacteria</taxon>
        <taxon>Pseudomonadati</taxon>
        <taxon>Bacteroidota</taxon>
        <taxon>Saprospiria</taxon>
        <taxon>Saprospirales</taxon>
        <taxon>Lewinellaceae</taxon>
        <taxon>Neolewinella</taxon>
    </lineage>
</organism>
<dbReference type="SUPFAM" id="SSF50998">
    <property type="entry name" value="Quinoprotein alcohol dehydrogenase-like"/>
    <property type="match status" value="1"/>
</dbReference>
<dbReference type="InterPro" id="IPR026444">
    <property type="entry name" value="Secre_tail"/>
</dbReference>
<dbReference type="InterPro" id="IPR022409">
    <property type="entry name" value="PKD/Chitinase_dom"/>
</dbReference>
<dbReference type="Pfam" id="PF00801">
    <property type="entry name" value="PKD"/>
    <property type="match status" value="1"/>
</dbReference>
<dbReference type="InterPro" id="IPR013783">
    <property type="entry name" value="Ig-like_fold"/>
</dbReference>
<feature type="chain" id="PRO_5011463436" evidence="4">
    <location>
        <begin position="24"/>
        <end position="2067"/>
    </location>
</feature>
<dbReference type="InterPro" id="IPR011047">
    <property type="entry name" value="Quinoprotein_ADH-like_sf"/>
</dbReference>
<protein>
    <submittedName>
        <fullName evidence="6">Por secretion system C-terminal sorting domain-containing protein</fullName>
    </submittedName>
</protein>
<dbReference type="RefSeq" id="WP_090173230.1">
    <property type="nucleotide sequence ID" value="NZ_FOFB01000039.1"/>
</dbReference>
<proteinExistence type="predicted"/>
<dbReference type="SMART" id="SM00089">
    <property type="entry name" value="PKD"/>
    <property type="match status" value="1"/>
</dbReference>
<feature type="signal peptide" evidence="4">
    <location>
        <begin position="1"/>
        <end position="23"/>
    </location>
</feature>
<dbReference type="OrthoDB" id="1253390at2"/>
<gene>
    <name evidence="6" type="ORF">SAMN05444359_13926</name>
</gene>
<dbReference type="GO" id="GO:0005576">
    <property type="term" value="C:extracellular region"/>
    <property type="evidence" value="ECO:0007669"/>
    <property type="project" value="UniProtKB-SubCell"/>
</dbReference>
<dbReference type="SUPFAM" id="SSF49299">
    <property type="entry name" value="PKD domain"/>
    <property type="match status" value="1"/>
</dbReference>
<accession>A0A1H9NTH4</accession>
<keyword evidence="3 4" id="KW-0732">Signal</keyword>
<reference evidence="7" key="1">
    <citation type="submission" date="2016-10" db="EMBL/GenBank/DDBJ databases">
        <authorList>
            <person name="Varghese N."/>
            <person name="Submissions S."/>
        </authorList>
    </citation>
    <scope>NUCLEOTIDE SEQUENCE [LARGE SCALE GENOMIC DNA]</scope>
    <source>
        <strain evidence="7">DSM 24740</strain>
    </source>
</reference>
<sequence length="2067" mass="225698">MRSLLSKISVGILLLFFPLAATAASPFDFTFTVSNCNEVAFTITGGTPVAQNWDFGDGDQDPAASPVHFYGIDGTFNACLTASNGVTTQTICKAVTIDRADCCTGPAAIFTDVDNCCFELSLDNPVNQFFTGVRLRSASGNLNPFASFDATNWGLPAPPTINEIHLNYTGARHLPTGVTPAFRFCLATPPTGPETVEVEWLIGPTVVCTETVDLTCTSCQPEGDTFSTTIKAKEDAANPVDYEERGYDILIDERNPGFIVAGITSFLNELGSNGNIYFSHIDDCGEQTSLPIITGANRTIPYEIEDVRVVSTIGEGLALDDVTNPFEYVAVATVKKGNRYDYVVVTLQADGTLDFAMEEIFESDPDEFVHDIEYDPVTNCLGIVGTRRDGSNLPVTTKSFVQRICFSSTTGVTRNRQEFAINAPGTSRTTGEAITYDDANKSWFITGQTPDKKMYVMQLDNGLNVIHTEVVDVDANGGTEETGKDIVLTPNNQLAVVGDQKTGGFQGSSKVFLTTFRLPLLPQCDNVKLNRVYDLPGDQEEVNSLVARTQVQGGNLLYTFGGDLNAGGVVGIGPERRRPFIMQVDDSGDPRWQHQYNEANHLEKLIAVGEGFAAAGRTSTFRSAVPVGTYTNDIWAVRVDPNGILPSCDCFDPLEASFEEPMPDVNCAPVDALGIVEVVNFQDWGTAILGRHQAECSTGCGSGPPGTPCPSGCCAYVSGVKFEDTNGDGVKDPFDPNLCGWQIELVDRITGIVVQTATTNSAGFYAFSNLCAGDYSVREVNQNCWSQTFPSAAANRRHDFSTNGESYHFNLDFGNTIDIDCAADKASRLTQTATTPNCTHELEIDNNLCLDLQRVHLRTTNGVTFGASSPKAGYQYCALYPPQATEICIEVAGGGPIPRTNAQQLVDFDLTNICSYQQIPQSVIIDYHVDLPCSFDKVVCSDTLVTDCPISCPNLCTGVSAQSAVDTMSGPCCYDILLTNTRPDLFTQVNVKALGGISIVSPVITDPNWFYLSQTTSELQLIQTQGNACPGSGLAFMPTGTYSPVTICLDNYTSSPQQVEVEWLTCDGQACSDTLDFFCPIEEPTGCAKITRDTFYCDQNGQYKYDFDFLSCWDKDIKSLTVNYLDPSGATVSPTSISFSPEVSPNGTGSGTLCFDNIGTANFLEFQLQFFEDSCCFCFSDTLRMEIPECPCDGCEDLEYTTTKIGPDSTCCWALDIENPCLIDMKSIELNLKGGVEFRTLSAGSGWFFQNLNNSVTRFQPLLPPPGTTPIPTGPINNKIEFCLTNYDNPIVLPQLLEINWIDMQDSIVCQDSLTFDCAPLPPDTCLVILNDTIICLPDGTYAYQWDVVNQSNTTATHIYVHTSYTTPAGGVITPGAPYSFAVTIPPNVAPISMPAINVSNVNPGDQFCLRASIYNTINTPPDGNFCCHGDTTCIIIPECPPMEDLGDCCDSLWVYGNELANVPQRIQHFAGHNFVLAKETDAAGQTHSVFAKFDGFGTLIWETKLTAEVEMLDFTPTAAGDFLLVGRTTPLLSNGWQNNRSALAKINANGTLGFIREYDNLGRESFIRIINHPWAADPVNRYYILGLENQDGTNNSANDEAHLYNIDDAGNINWGQEYTYVDPTDNLDSSDDQIVGMTPLRNGNLLLVGDEQDRKGVLHLVFGPTGETINAFYTDQDIRFRDALELPDGRIVVVGGRYQRSGNTTVFDGMIWLFDASLRQELDDLRYVNQSAGLLTDIELGANGELYATATDRNGRPLILNYTYNAATQQILENKTRYLNEPAADYFRARLYTTPADGRLYYTDGRQDHPDGFGDFDVFHGSFSLSLADTCLVDTTLVYVGNMIQMQRTKVPDTLYQLPVPTNGLTAVPPNYQNGNLCSGTDSIDCCDEMRFFDATAAYQVNRIGNTITIDNPLIGACMLVDIDWGDGTTVQVGQGGFPVSHSYTGSIPPSICLLQTELNNNDPNDVCWEWEDCEMVVSNRELRFDKAFRVAPNPTTGFVSLSWSPDFRPDLLTVLDGQGRVLLREKLSGLSATHPLRLDDFPAGMYFLRLEGGQTGLAIKRIIKQ</sequence>
<dbReference type="EMBL" id="FOFB01000039">
    <property type="protein sequence ID" value="SER38965.1"/>
    <property type="molecule type" value="Genomic_DNA"/>
</dbReference>
<evidence type="ECO:0000256" key="4">
    <source>
        <dbReference type="SAM" id="SignalP"/>
    </source>
</evidence>
<dbReference type="CDD" id="cd00146">
    <property type="entry name" value="PKD"/>
    <property type="match status" value="1"/>
</dbReference>
<evidence type="ECO:0000256" key="2">
    <source>
        <dbReference type="ARBA" id="ARBA00022525"/>
    </source>
</evidence>
<dbReference type="InParanoid" id="A0A1H9NTH4"/>
<dbReference type="Proteomes" id="UP000199021">
    <property type="component" value="Unassembled WGS sequence"/>
</dbReference>
<dbReference type="PROSITE" id="PS50093">
    <property type="entry name" value="PKD"/>
    <property type="match status" value="1"/>
</dbReference>
<dbReference type="InterPro" id="IPR033764">
    <property type="entry name" value="Sdr_B"/>
</dbReference>
<feature type="domain" description="PKD" evidence="5">
    <location>
        <begin position="46"/>
        <end position="97"/>
    </location>
</feature>
<keyword evidence="2" id="KW-0964">Secreted</keyword>
<dbReference type="InterPro" id="IPR035986">
    <property type="entry name" value="PKD_dom_sf"/>
</dbReference>